<dbReference type="EMBL" id="JAOVZQ010000001">
    <property type="protein sequence ID" value="MCY0094561.1"/>
    <property type="molecule type" value="Genomic_DNA"/>
</dbReference>
<sequence length="303" mass="32377">MQDPITAAASHRKGLLITAFGGLMLTIDIPLLRLSESDAWSALAMRSALTFLAALFAWSVLRFVFKKHVPIIPGKAGLVVVTLYGIASITFMLAVFNTTTANLVFILAFNPMFSALLAWWLIGERPKPQTLLAMAVMIVGVLLIVFDGLKAGNITGDLYGLASSFILAGAITASRKARTSMGFAPLFAAVVPALIGLAMAGGPAGLVLGEPVWLVLNGLIIIPIAFWCLATGPQYISGPEVAMFYLLETILTPIWIWMIFAEAPTPTGLVGGAIIVTALVAHSVWQLLHHRRKARSLAPRHPV</sequence>
<evidence type="ECO:0000313" key="8">
    <source>
        <dbReference type="EMBL" id="MCY0094561.1"/>
    </source>
</evidence>
<evidence type="ECO:0000256" key="2">
    <source>
        <dbReference type="ARBA" id="ARBA00022475"/>
    </source>
</evidence>
<feature type="domain" description="EamA" evidence="7">
    <location>
        <begin position="155"/>
        <end position="280"/>
    </location>
</feature>
<comment type="subcellular location">
    <subcellularLocation>
        <location evidence="1">Cell membrane</location>
        <topology evidence="1">Multi-pass membrane protein</topology>
    </subcellularLocation>
</comment>
<feature type="transmembrane region" description="Helical" evidence="6">
    <location>
        <begin position="158"/>
        <end position="174"/>
    </location>
</feature>
<evidence type="ECO:0000256" key="1">
    <source>
        <dbReference type="ARBA" id="ARBA00004651"/>
    </source>
</evidence>
<dbReference type="Proteomes" id="UP001081283">
    <property type="component" value="Unassembled WGS sequence"/>
</dbReference>
<dbReference type="InterPro" id="IPR037185">
    <property type="entry name" value="EmrE-like"/>
</dbReference>
<feature type="transmembrane region" description="Helical" evidence="6">
    <location>
        <begin position="14"/>
        <end position="32"/>
    </location>
</feature>
<evidence type="ECO:0000256" key="6">
    <source>
        <dbReference type="SAM" id="Phobius"/>
    </source>
</evidence>
<feature type="transmembrane region" description="Helical" evidence="6">
    <location>
        <begin position="129"/>
        <end position="146"/>
    </location>
</feature>
<keyword evidence="9" id="KW-1185">Reference proteome</keyword>
<evidence type="ECO:0000259" key="7">
    <source>
        <dbReference type="Pfam" id="PF00892"/>
    </source>
</evidence>
<accession>A0ABT3YF89</accession>
<name>A0ABT3YF89_9HYPH</name>
<protein>
    <submittedName>
        <fullName evidence="8">DMT family transporter</fullName>
    </submittedName>
</protein>
<organism evidence="8 9">
    <name type="scientific">Hoeflea ulvae</name>
    <dbReference type="NCBI Taxonomy" id="2983764"/>
    <lineage>
        <taxon>Bacteria</taxon>
        <taxon>Pseudomonadati</taxon>
        <taxon>Pseudomonadota</taxon>
        <taxon>Alphaproteobacteria</taxon>
        <taxon>Hyphomicrobiales</taxon>
        <taxon>Rhizobiaceae</taxon>
        <taxon>Hoeflea</taxon>
    </lineage>
</organism>
<feature type="transmembrane region" description="Helical" evidence="6">
    <location>
        <begin position="44"/>
        <end position="65"/>
    </location>
</feature>
<keyword evidence="2" id="KW-1003">Cell membrane</keyword>
<evidence type="ECO:0000256" key="5">
    <source>
        <dbReference type="ARBA" id="ARBA00023136"/>
    </source>
</evidence>
<dbReference type="RefSeq" id="WP_267612505.1">
    <property type="nucleotide sequence ID" value="NZ_JAOVZQ010000001.1"/>
</dbReference>
<feature type="transmembrane region" description="Helical" evidence="6">
    <location>
        <begin position="186"/>
        <end position="206"/>
    </location>
</feature>
<feature type="domain" description="EamA" evidence="7">
    <location>
        <begin position="33"/>
        <end position="145"/>
    </location>
</feature>
<comment type="caution">
    <text evidence="8">The sequence shown here is derived from an EMBL/GenBank/DDBJ whole genome shotgun (WGS) entry which is preliminary data.</text>
</comment>
<gene>
    <name evidence="8" type="ORF">OEG82_11055</name>
</gene>
<feature type="transmembrane region" description="Helical" evidence="6">
    <location>
        <begin position="242"/>
        <end position="261"/>
    </location>
</feature>
<reference evidence="8" key="1">
    <citation type="submission" date="2022-10" db="EMBL/GenBank/DDBJ databases">
        <title>Hoeflea sp. J2-29, isolated from marine algae.</title>
        <authorList>
            <person name="Kristyanto S."/>
            <person name="Kim J.M."/>
            <person name="Jeon C.O."/>
        </authorList>
    </citation>
    <scope>NUCLEOTIDE SEQUENCE</scope>
    <source>
        <strain evidence="8">J2-29</strain>
    </source>
</reference>
<dbReference type="Pfam" id="PF00892">
    <property type="entry name" value="EamA"/>
    <property type="match status" value="2"/>
</dbReference>
<evidence type="ECO:0000256" key="4">
    <source>
        <dbReference type="ARBA" id="ARBA00022989"/>
    </source>
</evidence>
<keyword evidence="4 6" id="KW-1133">Transmembrane helix</keyword>
<dbReference type="InterPro" id="IPR051258">
    <property type="entry name" value="Diverse_Substrate_Transporter"/>
</dbReference>
<evidence type="ECO:0000313" key="9">
    <source>
        <dbReference type="Proteomes" id="UP001081283"/>
    </source>
</evidence>
<evidence type="ECO:0000256" key="3">
    <source>
        <dbReference type="ARBA" id="ARBA00022692"/>
    </source>
</evidence>
<keyword evidence="5 6" id="KW-0472">Membrane</keyword>
<feature type="transmembrane region" description="Helical" evidence="6">
    <location>
        <begin position="77"/>
        <end position="96"/>
    </location>
</feature>
<dbReference type="InterPro" id="IPR000620">
    <property type="entry name" value="EamA_dom"/>
</dbReference>
<dbReference type="SUPFAM" id="SSF103481">
    <property type="entry name" value="Multidrug resistance efflux transporter EmrE"/>
    <property type="match status" value="2"/>
</dbReference>
<proteinExistence type="predicted"/>
<dbReference type="PANTHER" id="PTHR42920">
    <property type="entry name" value="OS03G0707200 PROTEIN-RELATED"/>
    <property type="match status" value="1"/>
</dbReference>
<keyword evidence="3 6" id="KW-0812">Transmembrane</keyword>
<feature type="transmembrane region" description="Helical" evidence="6">
    <location>
        <begin position="102"/>
        <end position="122"/>
    </location>
</feature>
<feature type="transmembrane region" description="Helical" evidence="6">
    <location>
        <begin position="267"/>
        <end position="288"/>
    </location>
</feature>
<dbReference type="PANTHER" id="PTHR42920:SF5">
    <property type="entry name" value="EAMA DOMAIN-CONTAINING PROTEIN"/>
    <property type="match status" value="1"/>
</dbReference>
<feature type="transmembrane region" description="Helical" evidence="6">
    <location>
        <begin position="212"/>
        <end position="230"/>
    </location>
</feature>